<dbReference type="InterPro" id="IPR008969">
    <property type="entry name" value="CarboxyPept-like_regulatory"/>
</dbReference>
<dbReference type="AlphaFoldDB" id="A0AAE3H5S5"/>
<evidence type="ECO:0000256" key="6">
    <source>
        <dbReference type="ARBA" id="ARBA00023136"/>
    </source>
</evidence>
<keyword evidence="11" id="KW-0675">Receptor</keyword>
<evidence type="ECO:0000313" key="11">
    <source>
        <dbReference type="EMBL" id="MCP9764549.1"/>
    </source>
</evidence>
<name>A0AAE3H5S5_9BACT</name>
<evidence type="ECO:0000256" key="8">
    <source>
        <dbReference type="PROSITE-ProRule" id="PRU01360"/>
    </source>
</evidence>
<dbReference type="InterPro" id="IPR037066">
    <property type="entry name" value="Plug_dom_sf"/>
</dbReference>
<evidence type="ECO:0000256" key="7">
    <source>
        <dbReference type="ARBA" id="ARBA00023237"/>
    </source>
</evidence>
<evidence type="ECO:0000313" key="12">
    <source>
        <dbReference type="Proteomes" id="UP001204144"/>
    </source>
</evidence>
<comment type="caution">
    <text evidence="11">The sequence shown here is derived from an EMBL/GenBank/DDBJ whole genome shotgun (WGS) entry which is preliminary data.</text>
</comment>
<proteinExistence type="inferred from homology"/>
<feature type="chain" id="PRO_5041993728" evidence="9">
    <location>
        <begin position="26"/>
        <end position="795"/>
    </location>
</feature>
<dbReference type="PANTHER" id="PTHR30069">
    <property type="entry name" value="TONB-DEPENDENT OUTER MEMBRANE RECEPTOR"/>
    <property type="match status" value="1"/>
</dbReference>
<evidence type="ECO:0000256" key="1">
    <source>
        <dbReference type="ARBA" id="ARBA00004571"/>
    </source>
</evidence>
<dbReference type="Gene3D" id="2.60.40.1120">
    <property type="entry name" value="Carboxypeptidase-like, regulatory domain"/>
    <property type="match status" value="1"/>
</dbReference>
<dbReference type="EMBL" id="RJUF01000174">
    <property type="protein sequence ID" value="MCP9764549.1"/>
    <property type="molecule type" value="Genomic_DNA"/>
</dbReference>
<dbReference type="Gene3D" id="2.170.130.10">
    <property type="entry name" value="TonB-dependent receptor, plug domain"/>
    <property type="match status" value="1"/>
</dbReference>
<dbReference type="GO" id="GO:0044718">
    <property type="term" value="P:siderophore transmembrane transport"/>
    <property type="evidence" value="ECO:0007669"/>
    <property type="project" value="TreeGrafter"/>
</dbReference>
<organism evidence="11 12">
    <name type="scientific">Lacihabitans soyangensis</name>
    <dbReference type="NCBI Taxonomy" id="869394"/>
    <lineage>
        <taxon>Bacteria</taxon>
        <taxon>Pseudomonadati</taxon>
        <taxon>Bacteroidota</taxon>
        <taxon>Cytophagia</taxon>
        <taxon>Cytophagales</taxon>
        <taxon>Leadbetterellaceae</taxon>
        <taxon>Lacihabitans</taxon>
    </lineage>
</organism>
<gene>
    <name evidence="11" type="ORF">EGI31_16535</name>
</gene>
<evidence type="ECO:0000256" key="9">
    <source>
        <dbReference type="SAM" id="SignalP"/>
    </source>
</evidence>
<keyword evidence="5 9" id="KW-0732">Signal</keyword>
<keyword evidence="3 8" id="KW-1134">Transmembrane beta strand</keyword>
<evidence type="ECO:0000256" key="3">
    <source>
        <dbReference type="ARBA" id="ARBA00022452"/>
    </source>
</evidence>
<evidence type="ECO:0000256" key="5">
    <source>
        <dbReference type="ARBA" id="ARBA00022729"/>
    </source>
</evidence>
<dbReference type="Gene3D" id="2.40.170.20">
    <property type="entry name" value="TonB-dependent receptor, beta-barrel domain"/>
    <property type="match status" value="1"/>
</dbReference>
<accession>A0AAE3H5S5</accession>
<dbReference type="InterPro" id="IPR012910">
    <property type="entry name" value="Plug_dom"/>
</dbReference>
<dbReference type="PROSITE" id="PS52016">
    <property type="entry name" value="TONB_DEPENDENT_REC_3"/>
    <property type="match status" value="1"/>
</dbReference>
<dbReference type="PANTHER" id="PTHR30069:SF29">
    <property type="entry name" value="HEMOGLOBIN AND HEMOGLOBIN-HAPTOGLOBIN-BINDING PROTEIN 1-RELATED"/>
    <property type="match status" value="1"/>
</dbReference>
<dbReference type="GO" id="GO:0015344">
    <property type="term" value="F:siderophore uptake transmembrane transporter activity"/>
    <property type="evidence" value="ECO:0007669"/>
    <property type="project" value="TreeGrafter"/>
</dbReference>
<keyword evidence="2 8" id="KW-0813">Transport</keyword>
<evidence type="ECO:0000256" key="2">
    <source>
        <dbReference type="ARBA" id="ARBA00022448"/>
    </source>
</evidence>
<evidence type="ECO:0000256" key="4">
    <source>
        <dbReference type="ARBA" id="ARBA00022692"/>
    </source>
</evidence>
<protein>
    <submittedName>
        <fullName evidence="11">TonB-dependent receptor</fullName>
    </submittedName>
</protein>
<feature type="domain" description="TonB-dependent receptor plug" evidence="10">
    <location>
        <begin position="126"/>
        <end position="228"/>
    </location>
</feature>
<reference evidence="11 12" key="1">
    <citation type="submission" date="2018-11" db="EMBL/GenBank/DDBJ databases">
        <title>Novel bacteria species description.</title>
        <authorList>
            <person name="Han J.-H."/>
        </authorList>
    </citation>
    <scope>NUCLEOTIDE SEQUENCE [LARGE SCALE GENOMIC DNA]</scope>
    <source>
        <strain evidence="11 12">KCTC23259</strain>
    </source>
</reference>
<dbReference type="Pfam" id="PF07715">
    <property type="entry name" value="Plug"/>
    <property type="match status" value="1"/>
</dbReference>
<dbReference type="InterPro" id="IPR036942">
    <property type="entry name" value="Beta-barrel_TonB_sf"/>
</dbReference>
<keyword evidence="4 8" id="KW-0812">Transmembrane</keyword>
<dbReference type="RefSeq" id="WP_255038242.1">
    <property type="nucleotide sequence ID" value="NZ_RJUF01000174.1"/>
</dbReference>
<sequence length="795" mass="91092">MLQKGFYIKNFLILNFIFSFQLLQAQEVNCNCFVVGKVTDKQTREPIVGALIEISAQKKATFSDKNGDYKIENVCEGKYEMNIRILGYDAQKLEVNLIHENTHNFKLNESEIHLDGINISAKRIESVSGNEKQLDVEQLKKLTGQNLATILNSISGVSIIQTGSSIGKPVIHGMHSNRILTINNGIRHEAQQWGNEHAPEIDPFLAKQITVIKGAKSVRYGPDAIGGVIIIEPNELKHLDRIQTEINQYSMSNGWQNGLSAIVESSTHKIKGLDWRLQASTKKGGDVATPNYKLANTGSQEFNFSIGAKYSRRRTDLNVFFSQFNSKIGIFSGSHIGNTTDLAQAIGRDKPLDIYTPEEFTYKINKPYQDIQHSLLKLKLNQQLRNNQSLQITFGQQYNFRAEVDALRGDRNTAQIFKINTNTLEVLFNHKPFFKNIAGNIGLNGLYQYNISTGNIREPQKSNVLIPNYTNFTMGAFWIERYVKGDFELEAGIRWDKRYLDVFYLKRLQTQVTRDEFNNQSITNTFSVSRNFNNRLKLGYNFATAWKPPVVSELYSDGVHHGSAAYEVGELSLKTEKVLENSFVLNFTSKFYQLEVLAYFNHLNNYIFLAPTGNSILTIRGAFPEFKYTQTDARFAGFDISNTWSKFQRFTISNQLSLLWADDLNRNQPLIFMPANRSETNLTYRFNDFWVNEITLNHRLVFKQNRTPQASIFEKASDSSFLNLINGDYMAAPEGYNLFDVMLSKDFKLKKTNSFKVSLECKNILNTVYRDYLNRFRYFSDEIGRNFSVRTNIIF</sequence>
<feature type="signal peptide" evidence="9">
    <location>
        <begin position="1"/>
        <end position="25"/>
    </location>
</feature>
<dbReference type="Proteomes" id="UP001204144">
    <property type="component" value="Unassembled WGS sequence"/>
</dbReference>
<comment type="similarity">
    <text evidence="8">Belongs to the TonB-dependent receptor family.</text>
</comment>
<dbReference type="SUPFAM" id="SSF56935">
    <property type="entry name" value="Porins"/>
    <property type="match status" value="1"/>
</dbReference>
<dbReference type="Pfam" id="PF13715">
    <property type="entry name" value="CarbopepD_reg_2"/>
    <property type="match status" value="1"/>
</dbReference>
<keyword evidence="7 8" id="KW-0998">Cell outer membrane</keyword>
<dbReference type="SUPFAM" id="SSF49464">
    <property type="entry name" value="Carboxypeptidase regulatory domain-like"/>
    <property type="match status" value="1"/>
</dbReference>
<evidence type="ECO:0000259" key="10">
    <source>
        <dbReference type="Pfam" id="PF07715"/>
    </source>
</evidence>
<dbReference type="InterPro" id="IPR039426">
    <property type="entry name" value="TonB-dep_rcpt-like"/>
</dbReference>
<comment type="subcellular location">
    <subcellularLocation>
        <location evidence="1 8">Cell outer membrane</location>
        <topology evidence="1 8">Multi-pass membrane protein</topology>
    </subcellularLocation>
</comment>
<dbReference type="GO" id="GO:0009279">
    <property type="term" value="C:cell outer membrane"/>
    <property type="evidence" value="ECO:0007669"/>
    <property type="project" value="UniProtKB-SubCell"/>
</dbReference>
<keyword evidence="6 8" id="KW-0472">Membrane</keyword>
<keyword evidence="12" id="KW-1185">Reference proteome</keyword>